<evidence type="ECO:0000313" key="11">
    <source>
        <dbReference type="Proteomes" id="UP000321291"/>
    </source>
</evidence>
<gene>
    <name evidence="10" type="ORF">FSB73_16515</name>
</gene>
<keyword evidence="11" id="KW-1185">Reference proteome</keyword>
<feature type="binding site" evidence="5">
    <location>
        <position position="91"/>
    </location>
    <ligand>
        <name>Zn(2+)</name>
        <dbReference type="ChEBI" id="CHEBI:29105"/>
    </ligand>
</feature>
<dbReference type="InterPro" id="IPR035474">
    <property type="entry name" value="SIS_Kpsf"/>
</dbReference>
<keyword evidence="2" id="KW-0677">Repeat</keyword>
<dbReference type="GO" id="GO:0097367">
    <property type="term" value="F:carbohydrate derivative binding"/>
    <property type="evidence" value="ECO:0007669"/>
    <property type="project" value="InterPro"/>
</dbReference>
<sequence>MSDHKQQPATPSLTTTKRGDILQIASTVIQTEKDAIEGLLDRIDADFEKAVQQLSACKGHIVVSGIGKSAIIAQKLVATLNSTGTKATFLHAADAIHGDMGMISQEDMVLLISNSGESAEIKVLAPLVRTLCSGLVALVGNKASFLATHSDFVISTGITKEACPHNLAPTSSTTAQLVLADALAICLMAINGFKPADFARLHPGGDLGRKLHLKVADLYTHNARPAVHRETDLKAVILEISKGRVGATAVLDDKDKVIGIVTDGDVRRMLERTDSLSGILASDIYTQNPKTITADMLAINAMEMITKWDVGQLIVTQPDGCFLGFLHVHDLIREGIY</sequence>
<dbReference type="Gene3D" id="3.40.50.10490">
    <property type="entry name" value="Glucose-6-phosphate isomerase like protein, domain 1"/>
    <property type="match status" value="1"/>
</dbReference>
<dbReference type="Proteomes" id="UP000321291">
    <property type="component" value="Chromosome"/>
</dbReference>
<comment type="similarity">
    <text evidence="1 4">Belongs to the SIS family. GutQ/KpsF subfamily.</text>
</comment>
<dbReference type="OrthoDB" id="9762536at2"/>
<dbReference type="GO" id="GO:0046872">
    <property type="term" value="F:metal ion binding"/>
    <property type="evidence" value="ECO:0007669"/>
    <property type="project" value="UniProtKB-KW"/>
</dbReference>
<evidence type="ECO:0000256" key="3">
    <source>
        <dbReference type="ARBA" id="ARBA00023122"/>
    </source>
</evidence>
<feature type="site" description="Catalytically relevant" evidence="6">
    <location>
        <position position="68"/>
    </location>
</feature>
<dbReference type="PROSITE" id="PS51464">
    <property type="entry name" value="SIS"/>
    <property type="match status" value="1"/>
</dbReference>
<evidence type="ECO:0000259" key="8">
    <source>
        <dbReference type="PROSITE" id="PS51371"/>
    </source>
</evidence>
<dbReference type="CDD" id="cd04604">
    <property type="entry name" value="CBS_pair_SIS_assoc"/>
    <property type="match status" value="1"/>
</dbReference>
<keyword evidence="5" id="KW-0862">Zinc</keyword>
<dbReference type="AlphaFoldDB" id="A0A5B8VR17"/>
<feature type="site" description="Catalytically relevant" evidence="6">
    <location>
        <position position="161"/>
    </location>
</feature>
<dbReference type="InterPro" id="IPR050986">
    <property type="entry name" value="GutQ/KpsF_isomerases"/>
</dbReference>
<keyword evidence="5" id="KW-0479">Metal-binding</keyword>
<dbReference type="InterPro" id="IPR004800">
    <property type="entry name" value="KdsD/KpsF-type"/>
</dbReference>
<dbReference type="KEGG" id="agi:FSB73_16515"/>
<dbReference type="FunFam" id="3.40.50.10490:FF:000011">
    <property type="entry name" value="Arabinose 5-phosphate isomerase"/>
    <property type="match status" value="1"/>
</dbReference>
<accession>A0A5B8VR17</accession>
<feature type="site" description="Catalytically relevant" evidence="6">
    <location>
        <position position="120"/>
    </location>
</feature>
<organism evidence="10 11">
    <name type="scientific">Arachidicoccus ginsenosidivorans</name>
    <dbReference type="NCBI Taxonomy" id="496057"/>
    <lineage>
        <taxon>Bacteria</taxon>
        <taxon>Pseudomonadati</taxon>
        <taxon>Bacteroidota</taxon>
        <taxon>Chitinophagia</taxon>
        <taxon>Chitinophagales</taxon>
        <taxon>Chitinophagaceae</taxon>
        <taxon>Arachidicoccus</taxon>
    </lineage>
</organism>
<feature type="domain" description="CBS" evidence="8">
    <location>
        <begin position="285"/>
        <end position="337"/>
    </location>
</feature>
<name>A0A5B8VR17_9BACT</name>
<dbReference type="PANTHER" id="PTHR42745">
    <property type="match status" value="1"/>
</dbReference>
<evidence type="ECO:0000256" key="1">
    <source>
        <dbReference type="ARBA" id="ARBA00008165"/>
    </source>
</evidence>
<evidence type="ECO:0000256" key="7">
    <source>
        <dbReference type="PROSITE-ProRule" id="PRU00703"/>
    </source>
</evidence>
<evidence type="ECO:0000256" key="6">
    <source>
        <dbReference type="PIRSR" id="PIRSR004692-3"/>
    </source>
</evidence>
<dbReference type="PANTHER" id="PTHR42745:SF1">
    <property type="entry name" value="ARABINOSE 5-PHOSPHATE ISOMERASE KDSD"/>
    <property type="match status" value="1"/>
</dbReference>
<feature type="domain" description="CBS" evidence="8">
    <location>
        <begin position="219"/>
        <end position="276"/>
    </location>
</feature>
<dbReference type="RefSeq" id="WP_146784660.1">
    <property type="nucleotide sequence ID" value="NZ_CP042434.1"/>
</dbReference>
<dbReference type="CDD" id="cd05014">
    <property type="entry name" value="SIS_Kpsf"/>
    <property type="match status" value="1"/>
</dbReference>
<dbReference type="NCBIfam" id="TIGR00393">
    <property type="entry name" value="kpsF"/>
    <property type="match status" value="1"/>
</dbReference>
<dbReference type="GO" id="GO:0005975">
    <property type="term" value="P:carbohydrate metabolic process"/>
    <property type="evidence" value="ECO:0007669"/>
    <property type="project" value="InterPro"/>
</dbReference>
<dbReference type="InterPro" id="IPR046348">
    <property type="entry name" value="SIS_dom_sf"/>
</dbReference>
<dbReference type="GO" id="GO:0019146">
    <property type="term" value="F:arabinose-5-phosphate isomerase activity"/>
    <property type="evidence" value="ECO:0007669"/>
    <property type="project" value="UniProtKB-ARBA"/>
</dbReference>
<dbReference type="InterPro" id="IPR046342">
    <property type="entry name" value="CBS_dom_sf"/>
</dbReference>
<dbReference type="GO" id="GO:1901135">
    <property type="term" value="P:carbohydrate derivative metabolic process"/>
    <property type="evidence" value="ECO:0007669"/>
    <property type="project" value="InterPro"/>
</dbReference>
<evidence type="ECO:0000256" key="4">
    <source>
        <dbReference type="PIRNR" id="PIRNR004692"/>
    </source>
</evidence>
<evidence type="ECO:0000256" key="2">
    <source>
        <dbReference type="ARBA" id="ARBA00022737"/>
    </source>
</evidence>
<dbReference type="Pfam" id="PF01380">
    <property type="entry name" value="SIS"/>
    <property type="match status" value="1"/>
</dbReference>
<keyword evidence="3 7" id="KW-0129">CBS domain</keyword>
<dbReference type="Pfam" id="PF00571">
    <property type="entry name" value="CBS"/>
    <property type="match status" value="2"/>
</dbReference>
<reference evidence="10 11" key="1">
    <citation type="journal article" date="2017" name="Int. J. Syst. Evol. Microbiol.">
        <title>Arachidicoccus ginsenosidivorans sp. nov., with ginsenoside-converting activity isolated from ginseng cultivating soil.</title>
        <authorList>
            <person name="Siddiqi M.Z."/>
            <person name="Aslam Z."/>
            <person name="Im W.T."/>
        </authorList>
    </citation>
    <scope>NUCLEOTIDE SEQUENCE [LARGE SCALE GENOMIC DNA]</scope>
    <source>
        <strain evidence="10 11">Gsoil 809</strain>
    </source>
</reference>
<dbReference type="InterPro" id="IPR000644">
    <property type="entry name" value="CBS_dom"/>
</dbReference>
<keyword evidence="10" id="KW-0413">Isomerase</keyword>
<feature type="site" description="Catalytically relevant" evidence="6">
    <location>
        <position position="202"/>
    </location>
</feature>
<evidence type="ECO:0000313" key="10">
    <source>
        <dbReference type="EMBL" id="QEC73045.1"/>
    </source>
</evidence>
<dbReference type="PROSITE" id="PS51371">
    <property type="entry name" value="CBS"/>
    <property type="match status" value="2"/>
</dbReference>
<dbReference type="InterPro" id="IPR001347">
    <property type="entry name" value="SIS_dom"/>
</dbReference>
<dbReference type="SMART" id="SM00116">
    <property type="entry name" value="CBS"/>
    <property type="match status" value="2"/>
</dbReference>
<evidence type="ECO:0000259" key="9">
    <source>
        <dbReference type="PROSITE" id="PS51464"/>
    </source>
</evidence>
<dbReference type="PIRSF" id="PIRSF004692">
    <property type="entry name" value="KdsD_KpsF"/>
    <property type="match status" value="1"/>
</dbReference>
<dbReference type="EMBL" id="CP042434">
    <property type="protein sequence ID" value="QEC73045.1"/>
    <property type="molecule type" value="Genomic_DNA"/>
</dbReference>
<dbReference type="SUPFAM" id="SSF53697">
    <property type="entry name" value="SIS domain"/>
    <property type="match status" value="1"/>
</dbReference>
<protein>
    <submittedName>
        <fullName evidence="10">KpsF/GutQ family sugar-phosphate isomerase</fullName>
    </submittedName>
</protein>
<proteinExistence type="inferred from homology"/>
<dbReference type="Gene3D" id="3.10.580.10">
    <property type="entry name" value="CBS-domain"/>
    <property type="match status" value="1"/>
</dbReference>
<feature type="domain" description="SIS" evidence="9">
    <location>
        <begin position="50"/>
        <end position="193"/>
    </location>
</feature>
<evidence type="ECO:0000256" key="5">
    <source>
        <dbReference type="PIRSR" id="PIRSR004692-2"/>
    </source>
</evidence>